<evidence type="ECO:0000313" key="6">
    <source>
        <dbReference type="EMBL" id="RAH80126.1"/>
    </source>
</evidence>
<dbReference type="AlphaFoldDB" id="A0A8T8WW99"/>
<feature type="binding site" evidence="5">
    <location>
        <position position="316"/>
    </location>
    <ligand>
        <name>Fe cation</name>
        <dbReference type="ChEBI" id="CHEBI:24875"/>
        <note>catalytic</note>
    </ligand>
</feature>
<accession>A0A8T8WW99</accession>
<dbReference type="GeneID" id="37178880"/>
<name>A0A8T8WW99_ASPJA</name>
<keyword evidence="4 5" id="KW-0408">Iron</keyword>
<evidence type="ECO:0008006" key="8">
    <source>
        <dbReference type="Google" id="ProtNLM"/>
    </source>
</evidence>
<evidence type="ECO:0000256" key="5">
    <source>
        <dbReference type="PIRSR" id="PIRSR604294-1"/>
    </source>
</evidence>
<sequence>MEQTQTKPLPEPFKDWPNDAAFETTAEQREPIELPVIGSFPLHVAGILYRTGPASYKVPGSKYQLHHWFDGFTQLHRFQLVPQSSESCKVLYNSRRQVDALIEEVRKTGSLRGMTFGQKRDPCANFFQKVKAMVNVGVTVHANARTGPRIPSNLKVPSRQHGQGGFASLTTLTDANLIKHIDPETLEPLGVTRAHAELDPITGDLYNYNLAFGRHATYRVFRTSAATGKTEILATITGFGVQAAYLHSFFLSRDYVILCVWPALFVAGGVKVLWERNLLDAMRFDPETPTRWYVIDRKDGRGVVATFASPAFFSFHTINAWQTDDADGEEEGPRDGTTDIICDLIQYPTDEMLHRVYYESLVSTGPKVEKYYGSDRSRPRLVRYRLSGIPSTATTELTIASDAVGDLPTINPRFTGRRTQFLYNLCTQGKSSFFDGMAKVDVDTQEGTIWSRDRHTPGEAIFVPDLGAAAEDEGFLLSVVLNGDTGMSYLLCLDARTMTEVARAECGAAVGCGFHGSHYPAK</sequence>
<dbReference type="RefSeq" id="XP_025526020.1">
    <property type="nucleotide sequence ID" value="XM_025675188.1"/>
</dbReference>
<dbReference type="PANTHER" id="PTHR10543">
    <property type="entry name" value="BETA-CAROTENE DIOXYGENASE"/>
    <property type="match status" value="1"/>
</dbReference>
<keyword evidence="7" id="KW-1185">Reference proteome</keyword>
<dbReference type="GO" id="GO:0046872">
    <property type="term" value="F:metal ion binding"/>
    <property type="evidence" value="ECO:0007669"/>
    <property type="project" value="UniProtKB-KW"/>
</dbReference>
<feature type="binding site" evidence="5">
    <location>
        <position position="195"/>
    </location>
    <ligand>
        <name>Fe cation</name>
        <dbReference type="ChEBI" id="CHEBI:24875"/>
        <note>catalytic</note>
    </ligand>
</feature>
<dbReference type="InterPro" id="IPR004294">
    <property type="entry name" value="Carotenoid_Oase"/>
</dbReference>
<keyword evidence="2 5" id="KW-0479">Metal-binding</keyword>
<evidence type="ECO:0000256" key="2">
    <source>
        <dbReference type="ARBA" id="ARBA00022723"/>
    </source>
</evidence>
<protein>
    <recommendedName>
        <fullName evidence="8">Carotenoid oxygenase</fullName>
    </recommendedName>
</protein>
<comment type="cofactor">
    <cofactor evidence="5">
        <name>Fe(2+)</name>
        <dbReference type="ChEBI" id="CHEBI:29033"/>
    </cofactor>
    <text evidence="5">Binds 1 Fe(2+) ion per subunit.</text>
</comment>
<gene>
    <name evidence="6" type="ORF">BO86DRAFT_420254</name>
</gene>
<dbReference type="OrthoDB" id="407010at2759"/>
<comment type="similarity">
    <text evidence="1">Belongs to the carotenoid oxygenase family.</text>
</comment>
<evidence type="ECO:0000313" key="7">
    <source>
        <dbReference type="Proteomes" id="UP000249497"/>
    </source>
</evidence>
<proteinExistence type="inferred from homology"/>
<keyword evidence="3" id="KW-0560">Oxidoreductase</keyword>
<dbReference type="GO" id="GO:0016121">
    <property type="term" value="P:carotene catabolic process"/>
    <property type="evidence" value="ECO:0007669"/>
    <property type="project" value="TreeGrafter"/>
</dbReference>
<dbReference type="EMBL" id="KZ824806">
    <property type="protein sequence ID" value="RAH80126.1"/>
    <property type="molecule type" value="Genomic_DNA"/>
</dbReference>
<organism evidence="6 7">
    <name type="scientific">Aspergillus japonicus CBS 114.51</name>
    <dbReference type="NCBI Taxonomy" id="1448312"/>
    <lineage>
        <taxon>Eukaryota</taxon>
        <taxon>Fungi</taxon>
        <taxon>Dikarya</taxon>
        <taxon>Ascomycota</taxon>
        <taxon>Pezizomycotina</taxon>
        <taxon>Eurotiomycetes</taxon>
        <taxon>Eurotiomycetidae</taxon>
        <taxon>Eurotiales</taxon>
        <taxon>Aspergillaceae</taxon>
        <taxon>Aspergillus</taxon>
        <taxon>Aspergillus subgen. Circumdati</taxon>
    </lineage>
</organism>
<dbReference type="PANTHER" id="PTHR10543:SF24">
    <property type="entry name" value="CAROTENOID ISOMEROOXYGENASE"/>
    <property type="match status" value="1"/>
</dbReference>
<dbReference type="GO" id="GO:0010436">
    <property type="term" value="F:carotenoid dioxygenase activity"/>
    <property type="evidence" value="ECO:0007669"/>
    <property type="project" value="TreeGrafter"/>
</dbReference>
<dbReference type="Proteomes" id="UP000249497">
    <property type="component" value="Unassembled WGS sequence"/>
</dbReference>
<evidence type="ECO:0000256" key="1">
    <source>
        <dbReference type="ARBA" id="ARBA00006787"/>
    </source>
</evidence>
<dbReference type="Pfam" id="PF03055">
    <property type="entry name" value="RPE65"/>
    <property type="match status" value="1"/>
</dbReference>
<evidence type="ECO:0000256" key="4">
    <source>
        <dbReference type="ARBA" id="ARBA00023004"/>
    </source>
</evidence>
<reference evidence="6 7" key="1">
    <citation type="submission" date="2018-02" db="EMBL/GenBank/DDBJ databases">
        <title>The genomes of Aspergillus section Nigri reveals drivers in fungal speciation.</title>
        <authorList>
            <consortium name="DOE Joint Genome Institute"/>
            <person name="Vesth T.C."/>
            <person name="Nybo J."/>
            <person name="Theobald S."/>
            <person name="Brandl J."/>
            <person name="Frisvad J.C."/>
            <person name="Nielsen K.F."/>
            <person name="Lyhne E.K."/>
            <person name="Kogle M.E."/>
            <person name="Kuo A."/>
            <person name="Riley R."/>
            <person name="Clum A."/>
            <person name="Nolan M."/>
            <person name="Lipzen A."/>
            <person name="Salamov A."/>
            <person name="Henrissat B."/>
            <person name="Wiebenga A."/>
            <person name="De vries R.P."/>
            <person name="Grigoriev I.V."/>
            <person name="Mortensen U.H."/>
            <person name="Andersen M.R."/>
            <person name="Baker S.E."/>
        </authorList>
    </citation>
    <scope>NUCLEOTIDE SEQUENCE [LARGE SCALE GENOMIC DNA]</scope>
    <source>
        <strain evidence="6 7">CBS 114.51</strain>
    </source>
</reference>
<feature type="binding site" evidence="5">
    <location>
        <position position="247"/>
    </location>
    <ligand>
        <name>Fe cation</name>
        <dbReference type="ChEBI" id="CHEBI:24875"/>
        <note>catalytic</note>
    </ligand>
</feature>
<evidence type="ECO:0000256" key="3">
    <source>
        <dbReference type="ARBA" id="ARBA00023002"/>
    </source>
</evidence>
<feature type="binding site" evidence="5">
    <location>
        <position position="515"/>
    </location>
    <ligand>
        <name>Fe cation</name>
        <dbReference type="ChEBI" id="CHEBI:24875"/>
        <note>catalytic</note>
    </ligand>
</feature>